<keyword evidence="1" id="KW-0472">Membrane</keyword>
<dbReference type="RefSeq" id="WP_152943353.1">
    <property type="nucleotide sequence ID" value="NZ_CP045482.1"/>
</dbReference>
<proteinExistence type="predicted"/>
<evidence type="ECO:0000313" key="2">
    <source>
        <dbReference type="EMBL" id="MQL56493.1"/>
    </source>
</evidence>
<evidence type="ECO:0000256" key="1">
    <source>
        <dbReference type="SAM" id="Phobius"/>
    </source>
</evidence>
<dbReference type="EMBL" id="CP045482">
    <property type="protein sequence ID" value="QGR21124.1"/>
    <property type="molecule type" value="Genomic_DNA"/>
</dbReference>
<keyword evidence="1" id="KW-0812">Transmembrane</keyword>
<evidence type="ECO:0000313" key="5">
    <source>
        <dbReference type="Proteomes" id="UP000474054"/>
    </source>
</evidence>
<evidence type="ECO:0000313" key="4">
    <source>
        <dbReference type="Proteomes" id="UP000426328"/>
    </source>
</evidence>
<feature type="transmembrane region" description="Helical" evidence="1">
    <location>
        <begin position="50"/>
        <end position="73"/>
    </location>
</feature>
<organism evidence="3 4">
    <name type="scientific">Acidianus ambivalens</name>
    <name type="common">Desulfurolobus ambivalens</name>
    <dbReference type="NCBI Taxonomy" id="2283"/>
    <lineage>
        <taxon>Archaea</taxon>
        <taxon>Thermoproteota</taxon>
        <taxon>Thermoprotei</taxon>
        <taxon>Sulfolobales</taxon>
        <taxon>Sulfolobaceae</taxon>
        <taxon>Acidianus</taxon>
    </lineage>
</organism>
<evidence type="ECO:0000313" key="3">
    <source>
        <dbReference type="EMBL" id="QGR21124.1"/>
    </source>
</evidence>
<reference evidence="2 5" key="1">
    <citation type="submission" date="2019-10" db="EMBL/GenBank/DDBJ databases">
        <title>Comparative genomics of sulfur disproportionating microorganisms.</title>
        <authorList>
            <person name="Ward L.M."/>
            <person name="Bertran E."/>
            <person name="Johnston D."/>
        </authorList>
    </citation>
    <scope>NUCLEOTIDE SEQUENCE [LARGE SCALE GENOMIC DNA]</scope>
    <source>
        <strain evidence="2 5">DSM 3772</strain>
    </source>
</reference>
<dbReference type="Proteomes" id="UP000474054">
    <property type="component" value="Unassembled WGS sequence"/>
</dbReference>
<keyword evidence="1" id="KW-1133">Transmembrane helix</keyword>
<gene>
    <name evidence="3" type="ORF">D1866_03185</name>
    <name evidence="2" type="ORF">GFB69_12530</name>
</gene>
<feature type="transmembrane region" description="Helical" evidence="1">
    <location>
        <begin position="79"/>
        <end position="112"/>
    </location>
</feature>
<dbReference type="AlphaFoldDB" id="A0A650CTE5"/>
<feature type="transmembrane region" description="Helical" evidence="1">
    <location>
        <begin position="6"/>
        <end position="29"/>
    </location>
</feature>
<keyword evidence="4" id="KW-1185">Reference proteome</keyword>
<reference evidence="3 4" key="2">
    <citation type="submission" date="2019-10" db="EMBL/GenBank/DDBJ databases">
        <title>Genome Sequences from Six Type Strain Members of the Archaeal Family Sulfolobaceae: Acidianus ambivalens, Acidianus infernus, Metallosphaera prunae, Stygiolobus azoricus, Sulfolobus metallicus, and Sulfurisphaera ohwakuensis.</title>
        <authorList>
            <person name="Counts J.A."/>
            <person name="Kelly R.M."/>
        </authorList>
    </citation>
    <scope>NUCLEOTIDE SEQUENCE [LARGE SCALE GENOMIC DNA]</scope>
    <source>
        <strain evidence="3 4">LEI 10</strain>
    </source>
</reference>
<name>A0A650CTE5_ACIAM</name>
<sequence length="116" mass="12465">MENYQVLGIVGSVLLLVAFVIPFYMGYYFMGGYYGGMMGGMMGGYPHRAIFFAFPVIMALPALVLGLIGSLISDRQIGGVLLIIAAVLSIPVFFGFFGISFILLLIAGILALTQKK</sequence>
<dbReference type="EMBL" id="WHYS01000004">
    <property type="protein sequence ID" value="MQL56493.1"/>
    <property type="molecule type" value="Genomic_DNA"/>
</dbReference>
<dbReference type="Proteomes" id="UP000426328">
    <property type="component" value="Chromosome"/>
</dbReference>
<accession>A0A650CTE5</accession>
<dbReference type="GeneID" id="42778706"/>
<protein>
    <submittedName>
        <fullName evidence="3">Uncharacterized protein</fullName>
    </submittedName>
</protein>
<dbReference type="KEGG" id="aamb:D1866_03185"/>